<dbReference type="GO" id="GO:0003676">
    <property type="term" value="F:nucleic acid binding"/>
    <property type="evidence" value="ECO:0007669"/>
    <property type="project" value="InterPro"/>
</dbReference>
<comment type="caution">
    <text evidence="2">The sequence shown here is derived from an EMBL/GenBank/DDBJ whole genome shotgun (WGS) entry which is preliminary data.</text>
</comment>
<dbReference type="SUPFAM" id="SSF53098">
    <property type="entry name" value="Ribonuclease H-like"/>
    <property type="match status" value="1"/>
</dbReference>
<dbReference type="InterPro" id="IPR036397">
    <property type="entry name" value="RNaseH_sf"/>
</dbReference>
<dbReference type="Proteomes" id="UP000290289">
    <property type="component" value="Chromosome 11"/>
</dbReference>
<gene>
    <name evidence="2" type="ORF">DVH24_027010</name>
</gene>
<feature type="domain" description="RNase H type-1" evidence="1">
    <location>
        <begin position="18"/>
        <end position="132"/>
    </location>
</feature>
<evidence type="ECO:0000313" key="2">
    <source>
        <dbReference type="EMBL" id="RXH84111.1"/>
    </source>
</evidence>
<evidence type="ECO:0000259" key="1">
    <source>
        <dbReference type="Pfam" id="PF13456"/>
    </source>
</evidence>
<dbReference type="Pfam" id="PF13456">
    <property type="entry name" value="RVT_3"/>
    <property type="match status" value="1"/>
</dbReference>
<organism evidence="2 3">
    <name type="scientific">Malus domestica</name>
    <name type="common">Apple</name>
    <name type="synonym">Pyrus malus</name>
    <dbReference type="NCBI Taxonomy" id="3750"/>
    <lineage>
        <taxon>Eukaryota</taxon>
        <taxon>Viridiplantae</taxon>
        <taxon>Streptophyta</taxon>
        <taxon>Embryophyta</taxon>
        <taxon>Tracheophyta</taxon>
        <taxon>Spermatophyta</taxon>
        <taxon>Magnoliopsida</taxon>
        <taxon>eudicotyledons</taxon>
        <taxon>Gunneridae</taxon>
        <taxon>Pentapetalae</taxon>
        <taxon>rosids</taxon>
        <taxon>fabids</taxon>
        <taxon>Rosales</taxon>
        <taxon>Rosaceae</taxon>
        <taxon>Amygdaloideae</taxon>
        <taxon>Maleae</taxon>
        <taxon>Malus</taxon>
    </lineage>
</organism>
<dbReference type="PANTHER" id="PTHR47723:SF23">
    <property type="entry name" value="REVERSE TRANSCRIPTASE-LIKE PROTEIN"/>
    <property type="match status" value="1"/>
</dbReference>
<dbReference type="InterPro" id="IPR012337">
    <property type="entry name" value="RNaseH-like_sf"/>
</dbReference>
<dbReference type="InterPro" id="IPR053151">
    <property type="entry name" value="RNase_H-like"/>
</dbReference>
<proteinExistence type="predicted"/>
<sequence>MELSPPPPISGGDFFKLNFDGSVKNSVAAAGFIIRNEYGEPMIAGARSFGETTINVAECLALRDAFWIVRSKDFQKILVEGDSKLLIDVMQGTSGVPWRVMSIIEDIKNIARSFDCISWTHVFHEVNFVVDAIMDVGFQHLG</sequence>
<dbReference type="CDD" id="cd06222">
    <property type="entry name" value="RNase_H_like"/>
    <property type="match status" value="1"/>
</dbReference>
<dbReference type="InterPro" id="IPR044730">
    <property type="entry name" value="RNase_H-like_dom_plant"/>
</dbReference>
<evidence type="ECO:0000313" key="3">
    <source>
        <dbReference type="Proteomes" id="UP000290289"/>
    </source>
</evidence>
<dbReference type="InterPro" id="IPR002156">
    <property type="entry name" value="RNaseH_domain"/>
</dbReference>
<protein>
    <recommendedName>
        <fullName evidence="1">RNase H type-1 domain-containing protein</fullName>
    </recommendedName>
</protein>
<name>A0A498IRL4_MALDO</name>
<keyword evidence="3" id="KW-1185">Reference proteome</keyword>
<dbReference type="Gene3D" id="3.30.420.10">
    <property type="entry name" value="Ribonuclease H-like superfamily/Ribonuclease H"/>
    <property type="match status" value="1"/>
</dbReference>
<accession>A0A498IRL4</accession>
<dbReference type="AlphaFoldDB" id="A0A498IRL4"/>
<dbReference type="EMBL" id="RDQH01000337">
    <property type="protein sequence ID" value="RXH84111.1"/>
    <property type="molecule type" value="Genomic_DNA"/>
</dbReference>
<dbReference type="PANTHER" id="PTHR47723">
    <property type="entry name" value="OS05G0353850 PROTEIN"/>
    <property type="match status" value="1"/>
</dbReference>
<dbReference type="GO" id="GO:0004523">
    <property type="term" value="F:RNA-DNA hybrid ribonuclease activity"/>
    <property type="evidence" value="ECO:0007669"/>
    <property type="project" value="InterPro"/>
</dbReference>
<reference evidence="2 3" key="1">
    <citation type="submission" date="2018-10" db="EMBL/GenBank/DDBJ databases">
        <title>A high-quality apple genome assembly.</title>
        <authorList>
            <person name="Hu J."/>
        </authorList>
    </citation>
    <scope>NUCLEOTIDE SEQUENCE [LARGE SCALE GENOMIC DNA]</scope>
    <source>
        <strain evidence="3">cv. HFTH1</strain>
        <tissue evidence="2">Young leaf</tissue>
    </source>
</reference>